<evidence type="ECO:0000256" key="1">
    <source>
        <dbReference type="SAM" id="MobiDB-lite"/>
    </source>
</evidence>
<dbReference type="OrthoDB" id="191601at2759"/>
<feature type="region of interest" description="Disordered" evidence="1">
    <location>
        <begin position="391"/>
        <end position="420"/>
    </location>
</feature>
<protein>
    <submittedName>
        <fullName evidence="2">Uncharacterized protein</fullName>
    </submittedName>
</protein>
<feature type="region of interest" description="Disordered" evidence="1">
    <location>
        <begin position="59"/>
        <end position="90"/>
    </location>
</feature>
<feature type="compositionally biased region" description="Polar residues" evidence="1">
    <location>
        <begin position="349"/>
        <end position="361"/>
    </location>
</feature>
<gene>
    <name evidence="2" type="ORF">D9619_012674</name>
</gene>
<feature type="compositionally biased region" description="Low complexity" evidence="1">
    <location>
        <begin position="69"/>
        <end position="88"/>
    </location>
</feature>
<evidence type="ECO:0000313" key="2">
    <source>
        <dbReference type="EMBL" id="KAF5317802.1"/>
    </source>
</evidence>
<proteinExistence type="predicted"/>
<organism evidence="2 3">
    <name type="scientific">Psilocybe cf. subviscida</name>
    <dbReference type="NCBI Taxonomy" id="2480587"/>
    <lineage>
        <taxon>Eukaryota</taxon>
        <taxon>Fungi</taxon>
        <taxon>Dikarya</taxon>
        <taxon>Basidiomycota</taxon>
        <taxon>Agaricomycotina</taxon>
        <taxon>Agaricomycetes</taxon>
        <taxon>Agaricomycetidae</taxon>
        <taxon>Agaricales</taxon>
        <taxon>Agaricineae</taxon>
        <taxon>Strophariaceae</taxon>
        <taxon>Psilocybe</taxon>
    </lineage>
</organism>
<keyword evidence="3" id="KW-1185">Reference proteome</keyword>
<dbReference type="InterPro" id="IPR008551">
    <property type="entry name" value="TANGO2"/>
</dbReference>
<feature type="region of interest" description="Disordered" evidence="1">
    <location>
        <begin position="343"/>
        <end position="362"/>
    </location>
</feature>
<dbReference type="GO" id="GO:0007030">
    <property type="term" value="P:Golgi organization"/>
    <property type="evidence" value="ECO:0007669"/>
    <property type="project" value="TreeGrafter"/>
</dbReference>
<comment type="caution">
    <text evidence="2">The sequence shown here is derived from an EMBL/GenBank/DDBJ whole genome shotgun (WGS) entry which is preliminary data.</text>
</comment>
<dbReference type="GO" id="GO:0005794">
    <property type="term" value="C:Golgi apparatus"/>
    <property type="evidence" value="ECO:0007669"/>
    <property type="project" value="TreeGrafter"/>
</dbReference>
<dbReference type="GO" id="GO:0009306">
    <property type="term" value="P:protein secretion"/>
    <property type="evidence" value="ECO:0007669"/>
    <property type="project" value="TreeGrafter"/>
</dbReference>
<dbReference type="AlphaFoldDB" id="A0A8H5EZA9"/>
<feature type="compositionally biased region" description="Polar residues" evidence="1">
    <location>
        <begin position="391"/>
        <end position="413"/>
    </location>
</feature>
<dbReference type="EMBL" id="JAACJJ010000032">
    <property type="protein sequence ID" value="KAF5317802.1"/>
    <property type="molecule type" value="Genomic_DNA"/>
</dbReference>
<reference evidence="2 3" key="1">
    <citation type="journal article" date="2020" name="ISME J.">
        <title>Uncovering the hidden diversity of litter-decomposition mechanisms in mushroom-forming fungi.</title>
        <authorList>
            <person name="Floudas D."/>
            <person name="Bentzer J."/>
            <person name="Ahren D."/>
            <person name="Johansson T."/>
            <person name="Persson P."/>
            <person name="Tunlid A."/>
        </authorList>
    </citation>
    <scope>NUCLEOTIDE SEQUENCE [LARGE SCALE GENOMIC DNA]</scope>
    <source>
        <strain evidence="2 3">CBS 101986</strain>
    </source>
</reference>
<accession>A0A8H5EZA9</accession>
<evidence type="ECO:0000313" key="3">
    <source>
        <dbReference type="Proteomes" id="UP000567179"/>
    </source>
</evidence>
<feature type="compositionally biased region" description="Polar residues" evidence="1">
    <location>
        <begin position="59"/>
        <end position="68"/>
    </location>
</feature>
<sequence length="503" mass="53973">MYDFLYRILATNRDEFLHRPTEDAHWHSFEQAAAAPPLPHAHAQTHAQSNAITKKSSTADTFLPSQGPTSTSHSHSSSASTTLASTSSQPLGSILSGRDLQAGGTWLGLSRAGGRIALLTNITEPLAKWKISRGDLCAGFLTMEDRRQGKGEEDKTSGQDILNQWEDKMGVNEGGGAGEYAGFNLLLLAPRVESGPQSHTPSENGDGEKARVVYDARFVTNHGGGGPLASRPLSSAERECGGISNGVDHSQQNKQVGKEEEEVTNDAADEWPKVRRARGDFAKLLQVQADNPEDLELSEDDLVERLFGILDWHPTPSPVAHRGELRNTVHVLPVRLSLPSVVSKGTDPVHNSETAPTSTTAPDIKAAQLELTVSRPGSTTAPGTASALMNVQGSTDTDIGPTNSTTQSTTKPKTNLKAETPPAFYGTRLATVVLVPRDPAREALFVERDIWALGVGVGDPDPDLALASGRDLRDSGAEEGPVKVDKSRQRVFRFMMDFGDSEK</sequence>
<name>A0A8H5EZA9_9AGAR</name>
<feature type="region of interest" description="Disordered" evidence="1">
    <location>
        <begin position="223"/>
        <end position="267"/>
    </location>
</feature>
<dbReference type="Pfam" id="PF05742">
    <property type="entry name" value="TANGO2"/>
    <property type="match status" value="2"/>
</dbReference>
<dbReference type="PANTHER" id="PTHR17985:SF8">
    <property type="entry name" value="TRANSPORT AND GOLGI ORGANIZATION PROTEIN 2 HOMOLOG"/>
    <property type="match status" value="1"/>
</dbReference>
<dbReference type="PANTHER" id="PTHR17985">
    <property type="entry name" value="SER/THR-RICH PROTEIN T10 IN DGCR REGION"/>
    <property type="match status" value="1"/>
</dbReference>
<dbReference type="Proteomes" id="UP000567179">
    <property type="component" value="Unassembled WGS sequence"/>
</dbReference>